<name>A0A2X0V7T0_9GAMM</name>
<dbReference type="Proteomes" id="UP000250086">
    <property type="component" value="Unassembled WGS sequence"/>
</dbReference>
<dbReference type="Pfam" id="PF13835">
    <property type="entry name" value="DUF4194"/>
    <property type="match status" value="1"/>
</dbReference>
<dbReference type="EMBL" id="UAPV01000001">
    <property type="protein sequence ID" value="SPT70514.1"/>
    <property type="molecule type" value="Genomic_DNA"/>
</dbReference>
<proteinExistence type="predicted"/>
<evidence type="ECO:0000313" key="2">
    <source>
        <dbReference type="Proteomes" id="UP000250086"/>
    </source>
</evidence>
<dbReference type="RefSeq" id="WP_113744574.1">
    <property type="nucleotide sequence ID" value="NZ_UAPV01000001.1"/>
</dbReference>
<sequence>MSDFSENTLDDFLDDLQSPDTQMELDTNQKVDVRSKLSVGFMVSRLLHGVIYKKDDPTLFLNIVKSRAAIYEYVEQIGLYLVINETENYIFLRSITDEEYENRSIEPKDRPTPILTRRQLSFDVSFLILLLLKRLIEHDKVQSSQLLILSNFEIYDMLCVFYKKESTNAILIKKANATINNIVKLGFLRKVRESGRESYYEVRRILISLFDAQLVSDYDKALLSYLQKLEKENT</sequence>
<accession>A0A2X0V7T0</accession>
<organism evidence="1 2">
    <name type="scientific">Anaerobiospirillum thomasii</name>
    <dbReference type="NCBI Taxonomy" id="179995"/>
    <lineage>
        <taxon>Bacteria</taxon>
        <taxon>Pseudomonadati</taxon>
        <taxon>Pseudomonadota</taxon>
        <taxon>Gammaproteobacteria</taxon>
        <taxon>Aeromonadales</taxon>
        <taxon>Succinivibrionaceae</taxon>
        <taxon>Anaerobiospirillum</taxon>
    </lineage>
</organism>
<dbReference type="InterPro" id="IPR025449">
    <property type="entry name" value="JetB"/>
</dbReference>
<reference evidence="1 2" key="1">
    <citation type="submission" date="2018-06" db="EMBL/GenBank/DDBJ databases">
        <authorList>
            <consortium name="Pathogen Informatics"/>
            <person name="Doyle S."/>
        </authorList>
    </citation>
    <scope>NUCLEOTIDE SEQUENCE [LARGE SCALE GENOMIC DNA]</scope>
    <source>
        <strain evidence="1 2">NCTC13093</strain>
    </source>
</reference>
<evidence type="ECO:0000313" key="1">
    <source>
        <dbReference type="EMBL" id="SPT70514.1"/>
    </source>
</evidence>
<evidence type="ECO:0008006" key="3">
    <source>
        <dbReference type="Google" id="ProtNLM"/>
    </source>
</evidence>
<gene>
    <name evidence="1" type="ORF">NCTC13093_01930</name>
</gene>
<keyword evidence="2" id="KW-1185">Reference proteome</keyword>
<dbReference type="AlphaFoldDB" id="A0A2X0V7T0"/>
<protein>
    <recommendedName>
        <fullName evidence="3">DUF4194 domain-containing protein</fullName>
    </recommendedName>
</protein>